<dbReference type="EC" id="2.4.1.256" evidence="4 14"/>
<keyword evidence="16" id="KW-1185">Reference proteome</keyword>
<gene>
    <name evidence="15" type="ORF">M5D96_006147</name>
</gene>
<feature type="transmembrane region" description="Helical" evidence="14">
    <location>
        <begin position="302"/>
        <end position="325"/>
    </location>
</feature>
<feature type="transmembrane region" description="Helical" evidence="14">
    <location>
        <begin position="271"/>
        <end position="290"/>
    </location>
</feature>
<evidence type="ECO:0000256" key="7">
    <source>
        <dbReference type="ARBA" id="ARBA00022679"/>
    </source>
</evidence>
<evidence type="ECO:0000256" key="2">
    <source>
        <dbReference type="ARBA" id="ARBA00004922"/>
    </source>
</evidence>
<evidence type="ECO:0000256" key="10">
    <source>
        <dbReference type="ARBA" id="ARBA00022989"/>
    </source>
</evidence>
<keyword evidence="11 14" id="KW-0472">Membrane</keyword>
<evidence type="ECO:0000256" key="11">
    <source>
        <dbReference type="ARBA" id="ARBA00023136"/>
    </source>
</evidence>
<feature type="transmembrane region" description="Helical" evidence="14">
    <location>
        <begin position="417"/>
        <end position="435"/>
    </location>
</feature>
<reference evidence="15" key="1">
    <citation type="journal article" date="2023" name="Genome Biol. Evol.">
        <title>Long-read-based Genome Assembly of Drosophila gunungcola Reveals Fewer Chemosensory Genes in Flower-breeding Species.</title>
        <authorList>
            <person name="Negi A."/>
            <person name="Liao B.Y."/>
            <person name="Yeh S.D."/>
        </authorList>
    </citation>
    <scope>NUCLEOTIDE SEQUENCE</scope>
    <source>
        <strain evidence="15">Sukarami</strain>
    </source>
</reference>
<evidence type="ECO:0000256" key="12">
    <source>
        <dbReference type="ARBA" id="ARBA00044727"/>
    </source>
</evidence>
<dbReference type="Pfam" id="PF04922">
    <property type="entry name" value="DIE2_ALG10"/>
    <property type="match status" value="1"/>
</dbReference>
<feature type="transmembrane region" description="Helical" evidence="14">
    <location>
        <begin position="235"/>
        <end position="256"/>
    </location>
</feature>
<organism evidence="15 16">
    <name type="scientific">Drosophila gunungcola</name>
    <name type="common">fruit fly</name>
    <dbReference type="NCBI Taxonomy" id="103775"/>
    <lineage>
        <taxon>Eukaryota</taxon>
        <taxon>Metazoa</taxon>
        <taxon>Ecdysozoa</taxon>
        <taxon>Arthropoda</taxon>
        <taxon>Hexapoda</taxon>
        <taxon>Insecta</taxon>
        <taxon>Pterygota</taxon>
        <taxon>Neoptera</taxon>
        <taxon>Endopterygota</taxon>
        <taxon>Diptera</taxon>
        <taxon>Brachycera</taxon>
        <taxon>Muscomorpha</taxon>
        <taxon>Ephydroidea</taxon>
        <taxon>Drosophilidae</taxon>
        <taxon>Drosophila</taxon>
        <taxon>Sophophora</taxon>
    </lineage>
</organism>
<dbReference type="EMBL" id="JAMKOV010000004">
    <property type="protein sequence ID" value="KAI8040209.1"/>
    <property type="molecule type" value="Genomic_DNA"/>
</dbReference>
<feature type="transmembrane region" description="Helical" evidence="14">
    <location>
        <begin position="345"/>
        <end position="364"/>
    </location>
</feature>
<evidence type="ECO:0000256" key="9">
    <source>
        <dbReference type="ARBA" id="ARBA00022824"/>
    </source>
</evidence>
<sequence length="452" mass="52340">MNGSWKLVLPVGFVLYSLPLFLRVNGTADYVIDEEFHIPQGLAFCRKEFDVWDQKITTFPGLYLIALVLNPLNLCTVTGLRMLSLAGAGINILLLYKIRRRILAGSGGNSYAAHEAITMSVLPPLYFFSHLYYTDTLSLTMVLLFYNYWQQEAHLPAAVFGAASVLMRQTNIVWVCMATGMTVLDTLVQQCARTRSLSRDKIRLIGQRVNSLWIQLFSSPQLVCNCILSILAKCCFYASIILPFVGFLCINGSIVVGDKSAHEASLHVPQLFYFAVFAAGFGISNTMRQFRPAMELIRRNRLLFLMAMLLILVVVHLNTEVHPYLLADNRHYTFYIWSRLYGRFWWFKYAMVPVYLLSICVLFCGLRHMPDSFKLMFPLSLFLVLCFQRLLELRYFLVPYILFRLNTRHTRKGFAEWLELGAHLLLNVATFYVYFTKEFYWQNYHTPQRIIW</sequence>
<dbReference type="PANTHER" id="PTHR12989">
    <property type="entry name" value="ALPHA-1,2-GLUCOSYLTRANSFERASE ALG10"/>
    <property type="match status" value="1"/>
</dbReference>
<dbReference type="InterPro" id="IPR016900">
    <property type="entry name" value="Alg10"/>
</dbReference>
<evidence type="ECO:0000256" key="1">
    <source>
        <dbReference type="ARBA" id="ARBA00004477"/>
    </source>
</evidence>
<comment type="caution">
    <text evidence="14">Lacks conserved residue(s) required for the propagation of feature annotation.</text>
</comment>
<keyword evidence="10 14" id="KW-1133">Transmembrane helix</keyword>
<comment type="function">
    <text evidence="12">Dol-P-Glc:Glc(2)Man(9)GlcNAc(2)-PP-Dol alpha-1,2-glucosyltransferase that operates in the biosynthetic pathway of dolichol-linked oligosaccharides, the glycan precursors employed in protein asparagine (N)-glycosylation. The assembly of dolichol-linked oligosaccharides begins on the cytosolic side of the endoplasmic reticulum membrane and finishes in its lumen. The sequential addition of sugars to dolichol pyrophosphate produces dolichol-linked oligosaccharides containing fourteen sugars, including two GlcNAcs, nine mannoses and three glucoses. Once assembled, the oligosaccharide is transferred from the lipid to nascent proteins by oligosaccharyltransferases. In the lumen of the endoplasmic reticulum, adds the third and last glucose residue from dolichyl phosphate glucose (Dol-P-Glc) onto the lipid-linked oligosaccharide intermediate Glc(2)Man(9)GlcNAc(2)-PP-Dol to produce Glc(3)Man(9)GlcNAc(2)-PP-Dol.</text>
</comment>
<protein>
    <recommendedName>
        <fullName evidence="5 14">Dol-P-Glc:Glc(2)Man(9)GlcNAc(2)-PP-Dol alpha-1,2-glucosyltransferase</fullName>
        <ecNumber evidence="4 14">2.4.1.256</ecNumber>
    </recommendedName>
</protein>
<dbReference type="GO" id="GO:0106073">
    <property type="term" value="F:dolichyl pyrophosphate Glc2Man9GlcNAc2 alpha-1,2-glucosyltransferase activity"/>
    <property type="evidence" value="ECO:0007669"/>
    <property type="project" value="UniProtKB-UniRule"/>
</dbReference>
<evidence type="ECO:0000256" key="4">
    <source>
        <dbReference type="ARBA" id="ARBA00011967"/>
    </source>
</evidence>
<evidence type="ECO:0000256" key="5">
    <source>
        <dbReference type="ARBA" id="ARBA00018512"/>
    </source>
</evidence>
<evidence type="ECO:0000313" key="15">
    <source>
        <dbReference type="EMBL" id="KAI8040209.1"/>
    </source>
</evidence>
<dbReference type="Proteomes" id="UP001059596">
    <property type="component" value="Unassembled WGS sequence"/>
</dbReference>
<evidence type="ECO:0000256" key="6">
    <source>
        <dbReference type="ARBA" id="ARBA00022676"/>
    </source>
</evidence>
<dbReference type="AlphaFoldDB" id="A0A9P9YNG3"/>
<evidence type="ECO:0000256" key="14">
    <source>
        <dbReference type="PIRNR" id="PIRNR028810"/>
    </source>
</evidence>
<evidence type="ECO:0000256" key="3">
    <source>
        <dbReference type="ARBA" id="ARBA00010600"/>
    </source>
</evidence>
<keyword evidence="9" id="KW-0256">Endoplasmic reticulum</keyword>
<evidence type="ECO:0000256" key="8">
    <source>
        <dbReference type="ARBA" id="ARBA00022692"/>
    </source>
</evidence>
<dbReference type="PIRSF" id="PIRSF028810">
    <property type="entry name" value="Alpha1_2_glucosyltferase_Alg10"/>
    <property type="match status" value="1"/>
</dbReference>
<dbReference type="GO" id="GO:0005789">
    <property type="term" value="C:endoplasmic reticulum membrane"/>
    <property type="evidence" value="ECO:0007669"/>
    <property type="project" value="UniProtKB-SubCell"/>
</dbReference>
<comment type="pathway">
    <text evidence="2">Protein modification; protein glycosylation.</text>
</comment>
<accession>A0A9P9YNG3</accession>
<evidence type="ECO:0000256" key="13">
    <source>
        <dbReference type="ARBA" id="ARBA00048064"/>
    </source>
</evidence>
<comment type="similarity">
    <text evidence="3 14">Belongs to the ALG10 glucosyltransferase family.</text>
</comment>
<dbReference type="PANTHER" id="PTHR12989:SF10">
    <property type="entry name" value="DOL-P-GLC:GLC(2)MAN(9)GLCNAC(2)-PP-DOL ALPHA-1,2-GLUCOSYLTRANSFERASE-RELATED"/>
    <property type="match status" value="1"/>
</dbReference>
<name>A0A9P9YNG3_9MUSC</name>
<feature type="transmembrane region" description="Helical" evidence="14">
    <location>
        <begin position="78"/>
        <end position="96"/>
    </location>
</feature>
<comment type="caution">
    <text evidence="15">The sequence shown here is derived from an EMBL/GenBank/DDBJ whole genome shotgun (WGS) entry which is preliminary data.</text>
</comment>
<keyword evidence="6 14" id="KW-0328">Glycosyltransferase</keyword>
<comment type="catalytic activity">
    <reaction evidence="13">
        <text>an alpha-D-Glc-(1-&gt;3)-alpha-D-Glc-(1-&gt;3)-alpha-D-Man-(1-&gt;2)-alpha-D-Man-(1-&gt;2)-alpha-D-Man-(1-&gt;3)-[alpha-D-Man-(1-&gt;2)-alpha-D-Man-(1-&gt;3)-[alpha-D-Man-(1-&gt;2)-alpha-D-Man-(1-&gt;6)]-alpha-D-Man-(1-&gt;6)]-beta-D-Man-(1-&gt;4)-beta-D-GlcNAc-(1-&gt;4)-alpha-D-GlcNAc-diphospho-di-trans,poly-cis-dolichol + a di-trans,poly-cis-dolichyl beta-D-glucosyl phosphate = a alpha-D-Glc-(1-&gt;2)-alpha-D-Glc-(1-&gt;3)-alpha-D-Glc-(1-&gt;3)-alpha-D-Man-(1-&gt;2)-alpha-D-Man-(1-&gt;2)-alpha-D-Man-(1-&gt;3)-[alpha-D-Man-(1-&gt;2)-alpha-D-Man-(1-&gt;3)-[alpha-D-Man-(1-&gt;2)-alpha-D-Man-(1-&gt;6)]-alpha-D-Man-(1-&gt;6)]-beta-D-Man-(1-&gt;4)-beta-D-GlcNAc-(1-&gt;4)-alpha-D-GlcNAc-diphospho-di-trans,poly-cis-dolichol + a di-trans,poly-cis-dolichyl phosphate + H(+)</text>
        <dbReference type="Rhea" id="RHEA:29543"/>
        <dbReference type="Rhea" id="RHEA-COMP:19498"/>
        <dbReference type="Rhea" id="RHEA-COMP:19502"/>
        <dbReference type="Rhea" id="RHEA-COMP:19512"/>
        <dbReference type="Rhea" id="RHEA-COMP:19522"/>
        <dbReference type="ChEBI" id="CHEBI:15378"/>
        <dbReference type="ChEBI" id="CHEBI:57525"/>
        <dbReference type="ChEBI" id="CHEBI:57683"/>
        <dbReference type="ChEBI" id="CHEBI:132522"/>
        <dbReference type="ChEBI" id="CHEBI:132523"/>
        <dbReference type="EC" id="2.4.1.256"/>
    </reaction>
    <physiologicalReaction direction="left-to-right" evidence="13">
        <dbReference type="Rhea" id="RHEA:29544"/>
    </physiologicalReaction>
</comment>
<proteinExistence type="inferred from homology"/>
<feature type="transmembrane region" description="Helical" evidence="14">
    <location>
        <begin position="7"/>
        <end position="24"/>
    </location>
</feature>
<feature type="transmembrane region" description="Helical" evidence="14">
    <location>
        <begin position="376"/>
        <end position="397"/>
    </location>
</feature>
<comment type="subcellular location">
    <subcellularLocation>
        <location evidence="1">Endoplasmic reticulum membrane</location>
        <topology evidence="1">Multi-pass membrane protein</topology>
    </subcellularLocation>
</comment>
<keyword evidence="7" id="KW-0808">Transferase</keyword>
<dbReference type="GO" id="GO:0006488">
    <property type="term" value="P:dolichol-linked oligosaccharide biosynthetic process"/>
    <property type="evidence" value="ECO:0007669"/>
    <property type="project" value="UniProtKB-UniRule"/>
</dbReference>
<evidence type="ECO:0000313" key="16">
    <source>
        <dbReference type="Proteomes" id="UP001059596"/>
    </source>
</evidence>
<keyword evidence="8 14" id="KW-0812">Transmembrane</keyword>